<evidence type="ECO:0000313" key="10">
    <source>
        <dbReference type="Proteomes" id="UP000001593"/>
    </source>
</evidence>
<evidence type="ECO:0000259" key="8">
    <source>
        <dbReference type="PROSITE" id="PS51406"/>
    </source>
</evidence>
<proteinExistence type="predicted"/>
<keyword evidence="3 7" id="KW-0732">Signal</keyword>
<evidence type="ECO:0000256" key="7">
    <source>
        <dbReference type="SAM" id="SignalP"/>
    </source>
</evidence>
<dbReference type="PhylomeDB" id="A7T0W9"/>
<keyword evidence="6" id="KW-0325">Glycoprotein</keyword>
<feature type="chain" id="PRO_5002712469" description="Fibrinogen C-terminal domain-containing protein" evidence="7">
    <location>
        <begin position="22"/>
        <end position="209"/>
    </location>
</feature>
<dbReference type="Pfam" id="PF00147">
    <property type="entry name" value="Fibrinogen_C"/>
    <property type="match status" value="1"/>
</dbReference>
<sequence length="209" mass="23481">MQSFAFTATFVFLCLFSTAFSQLIFGTHSNYLATEHDKRSVAKLLKSVQVVDDFACVRECTRAEGSCTSVNFYKDKDSNGKHLCELLTDDKKQCKVDANLVKDAEVNFIRVKQKPPLLPSCAEIQSEHCDLTSGIYPIALTPSQPLDVFCDLATSGGGWTVIQRRMDGSVDFYRGWDDLKKSVQMQIFEFSNSSPMAEYGRSIIEKQVR</sequence>
<dbReference type="EMBL" id="DS470055">
    <property type="protein sequence ID" value="EDO30399.1"/>
    <property type="molecule type" value="Genomic_DNA"/>
</dbReference>
<evidence type="ECO:0000256" key="5">
    <source>
        <dbReference type="ARBA" id="ARBA00023157"/>
    </source>
</evidence>
<accession>A7T0W9</accession>
<dbReference type="STRING" id="45351.A7T0W9"/>
<dbReference type="PROSITE" id="PS51406">
    <property type="entry name" value="FIBRINOGEN_C_2"/>
    <property type="match status" value="1"/>
</dbReference>
<keyword evidence="2" id="KW-0964">Secreted</keyword>
<comment type="subcellular location">
    <subcellularLocation>
        <location evidence="1">Secreted</location>
    </subcellularLocation>
</comment>
<feature type="signal peptide" evidence="7">
    <location>
        <begin position="1"/>
        <end position="21"/>
    </location>
</feature>
<keyword evidence="10" id="KW-1185">Reference proteome</keyword>
<dbReference type="eggNOG" id="KOG2579">
    <property type="taxonomic scope" value="Eukaryota"/>
</dbReference>
<dbReference type="Gene3D" id="3.90.215.10">
    <property type="entry name" value="Gamma Fibrinogen, chain A, domain 1"/>
    <property type="match status" value="1"/>
</dbReference>
<evidence type="ECO:0000256" key="2">
    <source>
        <dbReference type="ARBA" id="ARBA00022525"/>
    </source>
</evidence>
<dbReference type="GO" id="GO:0005615">
    <property type="term" value="C:extracellular space"/>
    <property type="evidence" value="ECO:0000318"/>
    <property type="project" value="GO_Central"/>
</dbReference>
<dbReference type="SUPFAM" id="SSF56496">
    <property type="entry name" value="Fibrinogen C-terminal domain-like"/>
    <property type="match status" value="1"/>
</dbReference>
<dbReference type="SMART" id="SM00186">
    <property type="entry name" value="FBG"/>
    <property type="match status" value="1"/>
</dbReference>
<evidence type="ECO:0000256" key="3">
    <source>
        <dbReference type="ARBA" id="ARBA00022729"/>
    </source>
</evidence>
<dbReference type="InterPro" id="IPR002181">
    <property type="entry name" value="Fibrinogen_a/b/g_C_dom"/>
</dbReference>
<name>A7T0W9_NEMVE</name>
<dbReference type="AlphaFoldDB" id="A7T0W9"/>
<protein>
    <recommendedName>
        <fullName evidence="8">Fibrinogen C-terminal domain-containing protein</fullName>
    </recommendedName>
</protein>
<dbReference type="InterPro" id="IPR036056">
    <property type="entry name" value="Fibrinogen-like_C"/>
</dbReference>
<dbReference type="PANTHER" id="PTHR47221:SF6">
    <property type="entry name" value="FIBRINOGEN ALPHA CHAIN"/>
    <property type="match status" value="1"/>
</dbReference>
<dbReference type="InterPro" id="IPR037579">
    <property type="entry name" value="FIB_ANG-like"/>
</dbReference>
<gene>
    <name evidence="9" type="ORF">NEMVEDRAFT_v1g220640</name>
</gene>
<dbReference type="Proteomes" id="UP000001593">
    <property type="component" value="Unassembled WGS sequence"/>
</dbReference>
<dbReference type="InterPro" id="IPR014716">
    <property type="entry name" value="Fibrinogen_a/b/g_C_1"/>
</dbReference>
<organism evidence="9 10">
    <name type="scientific">Nematostella vectensis</name>
    <name type="common">Starlet sea anemone</name>
    <dbReference type="NCBI Taxonomy" id="45351"/>
    <lineage>
        <taxon>Eukaryota</taxon>
        <taxon>Metazoa</taxon>
        <taxon>Cnidaria</taxon>
        <taxon>Anthozoa</taxon>
        <taxon>Hexacorallia</taxon>
        <taxon>Actiniaria</taxon>
        <taxon>Edwardsiidae</taxon>
        <taxon>Nematostella</taxon>
    </lineage>
</organism>
<evidence type="ECO:0000256" key="6">
    <source>
        <dbReference type="ARBA" id="ARBA00023180"/>
    </source>
</evidence>
<keyword evidence="5" id="KW-1015">Disulfide bond</keyword>
<feature type="domain" description="Fibrinogen C-terminal" evidence="8">
    <location>
        <begin position="112"/>
        <end position="181"/>
    </location>
</feature>
<reference evidence="9 10" key="1">
    <citation type="journal article" date="2007" name="Science">
        <title>Sea anemone genome reveals ancestral eumetazoan gene repertoire and genomic organization.</title>
        <authorList>
            <person name="Putnam N.H."/>
            <person name="Srivastava M."/>
            <person name="Hellsten U."/>
            <person name="Dirks B."/>
            <person name="Chapman J."/>
            <person name="Salamov A."/>
            <person name="Terry A."/>
            <person name="Shapiro H."/>
            <person name="Lindquist E."/>
            <person name="Kapitonov V.V."/>
            <person name="Jurka J."/>
            <person name="Genikhovich G."/>
            <person name="Grigoriev I.V."/>
            <person name="Lucas S.M."/>
            <person name="Steele R.E."/>
            <person name="Finnerty J.R."/>
            <person name="Technau U."/>
            <person name="Martindale M.Q."/>
            <person name="Rokhsar D.S."/>
        </authorList>
    </citation>
    <scope>NUCLEOTIDE SEQUENCE [LARGE SCALE GENOMIC DNA]</scope>
    <source>
        <strain evidence="10">CH2 X CH6</strain>
    </source>
</reference>
<evidence type="ECO:0000256" key="4">
    <source>
        <dbReference type="ARBA" id="ARBA00023054"/>
    </source>
</evidence>
<keyword evidence="4" id="KW-0175">Coiled coil</keyword>
<dbReference type="NCBIfam" id="NF040941">
    <property type="entry name" value="GGGWT_bact"/>
    <property type="match status" value="1"/>
</dbReference>
<dbReference type="InParanoid" id="A7T0W9"/>
<evidence type="ECO:0000313" key="9">
    <source>
        <dbReference type="EMBL" id="EDO30399.1"/>
    </source>
</evidence>
<dbReference type="HOGENOM" id="CLU_1316804_0_0_1"/>
<evidence type="ECO:0000256" key="1">
    <source>
        <dbReference type="ARBA" id="ARBA00004613"/>
    </source>
</evidence>
<dbReference type="OMA" id="ACVRECT"/>
<dbReference type="PANTHER" id="PTHR47221">
    <property type="entry name" value="FIBRINOGEN ALPHA CHAIN"/>
    <property type="match status" value="1"/>
</dbReference>